<name>A0A5S5CM70_9BACL</name>
<evidence type="ECO:0000313" key="3">
    <source>
        <dbReference type="Proteomes" id="UP000323257"/>
    </source>
</evidence>
<feature type="signal peptide" evidence="1">
    <location>
        <begin position="1"/>
        <end position="26"/>
    </location>
</feature>
<protein>
    <recommendedName>
        <fullName evidence="4">DUF3829 domain-containing protein</fullName>
    </recommendedName>
</protein>
<evidence type="ECO:0008006" key="4">
    <source>
        <dbReference type="Google" id="ProtNLM"/>
    </source>
</evidence>
<dbReference type="EMBL" id="VNHS01000001">
    <property type="protein sequence ID" value="TYP79755.1"/>
    <property type="molecule type" value="Genomic_DNA"/>
</dbReference>
<dbReference type="AlphaFoldDB" id="A0A5S5CM70"/>
<proteinExistence type="predicted"/>
<feature type="chain" id="PRO_5039275209" description="DUF3829 domain-containing protein" evidence="1">
    <location>
        <begin position="27"/>
        <end position="310"/>
    </location>
</feature>
<keyword evidence="1" id="KW-0732">Signal</keyword>
<reference evidence="2 3" key="1">
    <citation type="submission" date="2019-07" db="EMBL/GenBank/DDBJ databases">
        <title>Genomic Encyclopedia of Type Strains, Phase III (KMG-III): the genomes of soil and plant-associated and newly described type strains.</title>
        <authorList>
            <person name="Whitman W."/>
        </authorList>
    </citation>
    <scope>NUCLEOTIDE SEQUENCE [LARGE SCALE GENOMIC DNA]</scope>
    <source>
        <strain evidence="2 3">BL24</strain>
    </source>
</reference>
<dbReference type="Proteomes" id="UP000323257">
    <property type="component" value="Unassembled WGS sequence"/>
</dbReference>
<evidence type="ECO:0000256" key="1">
    <source>
        <dbReference type="SAM" id="SignalP"/>
    </source>
</evidence>
<gene>
    <name evidence="2" type="ORF">BCM02_101876</name>
</gene>
<accession>A0A5S5CM70</accession>
<keyword evidence="3" id="KW-1185">Reference proteome</keyword>
<sequence length="310" mass="33654">MNTIRTVRTTAIAACALLMLASSAGAVTAAAATAPSPAPAATDSRMNAGVIAKFEELLEQKGGLPQASAYLYANLDRLTIAQTTNMALHLEEAISKQLNVTQLRFEPAAMQEAIGAIYKNGDTLSSLIAKTKDAKLKALLTQTRNSGYKLETGEGMYYIVANYATFNKYSARLTNEIRDYFKVRAAESDARTMNDGALAIGYDQLAERAAAAEQFLKQYPKSIRTAQVSGLFNIYNVITFYGANNTPLFDDDTKAMREAAKTGYAKALESLGSADGEYVDNLSAFMDVLKDHDYKLTKEVEQFRAANVPI</sequence>
<evidence type="ECO:0000313" key="2">
    <source>
        <dbReference type="EMBL" id="TYP79755.1"/>
    </source>
</evidence>
<organism evidence="2 3">
    <name type="scientific">Paenibacillus methanolicus</name>
    <dbReference type="NCBI Taxonomy" id="582686"/>
    <lineage>
        <taxon>Bacteria</taxon>
        <taxon>Bacillati</taxon>
        <taxon>Bacillota</taxon>
        <taxon>Bacilli</taxon>
        <taxon>Bacillales</taxon>
        <taxon>Paenibacillaceae</taxon>
        <taxon>Paenibacillus</taxon>
    </lineage>
</organism>
<comment type="caution">
    <text evidence="2">The sequence shown here is derived from an EMBL/GenBank/DDBJ whole genome shotgun (WGS) entry which is preliminary data.</text>
</comment>